<dbReference type="EMBL" id="JAWWNJ010000042">
    <property type="protein sequence ID" value="KAK7019982.1"/>
    <property type="molecule type" value="Genomic_DNA"/>
</dbReference>
<feature type="compositionally biased region" description="Basic residues" evidence="1">
    <location>
        <begin position="114"/>
        <end position="123"/>
    </location>
</feature>
<reference evidence="2 3" key="1">
    <citation type="journal article" date="2024" name="J Genomics">
        <title>Draft genome sequencing and assembly of Favolaschia claudopus CIRM-BRFM 2984 isolated from oak limbs.</title>
        <authorList>
            <person name="Navarro D."/>
            <person name="Drula E."/>
            <person name="Chaduli D."/>
            <person name="Cazenave R."/>
            <person name="Ahrendt S."/>
            <person name="Wang J."/>
            <person name="Lipzen A."/>
            <person name="Daum C."/>
            <person name="Barry K."/>
            <person name="Grigoriev I.V."/>
            <person name="Favel A."/>
            <person name="Rosso M.N."/>
            <person name="Martin F."/>
        </authorList>
    </citation>
    <scope>NUCLEOTIDE SEQUENCE [LARGE SCALE GENOMIC DNA]</scope>
    <source>
        <strain evidence="2 3">CIRM-BRFM 2984</strain>
    </source>
</reference>
<sequence length="369" mass="42094">MPFNPETASSVVYYLFLIVGEYPEEWDICPVSKEDDHSVYLYTNTKHYSAHRICDIGRWTRFCYIRTGCVTQRLPKLPLDMCERRELAETLAAVVKHDWPTAAADARAQYVERPRRRRAKRARPSAPTVPPARREAPPVVQDDPPEVDEYDKYSALVYDTLNEPSRIITCVFYSQARAKPVIRVFWVRFLSRFEISYFRVADELSMDSNNFDRYCPFTSRFESEDLQPINIRGRGAFMIYRRTGLEADDCPRLNYWTSKLQRSADEDQGQKNALLLAHLKISLIILVGDDAGWENDWESIEGSSEGGSEDPDVPDHDSDVEVVATNFKKGFVNEDIEELDGPPPSSSQASASQPSSSQASGSQGKRKRQ</sequence>
<dbReference type="Proteomes" id="UP001362999">
    <property type="component" value="Unassembled WGS sequence"/>
</dbReference>
<comment type="caution">
    <text evidence="2">The sequence shown here is derived from an EMBL/GenBank/DDBJ whole genome shotgun (WGS) entry which is preliminary data.</text>
</comment>
<organism evidence="2 3">
    <name type="scientific">Favolaschia claudopus</name>
    <dbReference type="NCBI Taxonomy" id="2862362"/>
    <lineage>
        <taxon>Eukaryota</taxon>
        <taxon>Fungi</taxon>
        <taxon>Dikarya</taxon>
        <taxon>Basidiomycota</taxon>
        <taxon>Agaricomycotina</taxon>
        <taxon>Agaricomycetes</taxon>
        <taxon>Agaricomycetidae</taxon>
        <taxon>Agaricales</taxon>
        <taxon>Marasmiineae</taxon>
        <taxon>Mycenaceae</taxon>
        <taxon>Favolaschia</taxon>
    </lineage>
</organism>
<feature type="compositionally biased region" description="Low complexity" evidence="1">
    <location>
        <begin position="346"/>
        <end position="363"/>
    </location>
</feature>
<evidence type="ECO:0000313" key="3">
    <source>
        <dbReference type="Proteomes" id="UP001362999"/>
    </source>
</evidence>
<protein>
    <submittedName>
        <fullName evidence="2">Uncharacterized protein</fullName>
    </submittedName>
</protein>
<feature type="region of interest" description="Disordered" evidence="1">
    <location>
        <begin position="296"/>
        <end position="369"/>
    </location>
</feature>
<gene>
    <name evidence="2" type="ORF">R3P38DRAFT_2782357</name>
</gene>
<name>A0AAW0B3T3_9AGAR</name>
<keyword evidence="3" id="KW-1185">Reference proteome</keyword>
<accession>A0AAW0B3T3</accession>
<feature type="region of interest" description="Disordered" evidence="1">
    <location>
        <begin position="114"/>
        <end position="144"/>
    </location>
</feature>
<evidence type="ECO:0000256" key="1">
    <source>
        <dbReference type="SAM" id="MobiDB-lite"/>
    </source>
</evidence>
<proteinExistence type="predicted"/>
<evidence type="ECO:0000313" key="2">
    <source>
        <dbReference type="EMBL" id="KAK7019982.1"/>
    </source>
</evidence>
<dbReference type="AlphaFoldDB" id="A0AAW0B3T3"/>